<evidence type="ECO:0000256" key="1">
    <source>
        <dbReference type="SAM" id="Phobius"/>
    </source>
</evidence>
<protein>
    <submittedName>
        <fullName evidence="2">Uncharacterized protein</fullName>
    </submittedName>
</protein>
<keyword evidence="1" id="KW-0812">Transmembrane</keyword>
<evidence type="ECO:0000313" key="3">
    <source>
        <dbReference type="Proteomes" id="UP000007947"/>
    </source>
</evidence>
<keyword evidence="3" id="KW-1185">Reference proteome</keyword>
<sequence length="546" mass="59248">MTQPSPDAWTLASGMAIAVLLFAGIGTWPVCLLILSLYRKAIERGMRRSRQLAPTPTMAQPTPTAPVREISLVDGRSAVASPLGAQALRGIRRVQWVYAVAAAGYGVAAVVVFHQVESMEVLPVRSLVLGLLFSWPIVPTLISLTPIGRAERWLIWSGWLALIVVLLVIGRLPLLQILGGIGLLIGLPALFVLASSARSMRGAAWLVAPSMVMIGLAFWELYPVVFALLEGVWVGVLAVPFVAKALGYLALVPAYAWLMTRIYAVKLIGDETLLLLQWWFVATIVYASLLTPLGAAAVAVGFIPYAVLLVILFVSFLLQRPGRQAPVRLLLLRTFGARRRSTRLLRDLTRQWRWVGSVELITAPDLATEALTPDELVDFISFRLSRRFVRDESMIGHRLESLDLRPDRDGRYRVNELMCHDDTWRPTVESLISSVDVILLDLRGFGPHHAGVTEELERLVALVPLHKVVALVDDTTDVNAFPGGVVASRGLRPALVAAGDGPLSGTAGDPEFDFSHWSASVAECAGGGGGSATCTRQCLITPLSTC</sequence>
<feature type="transmembrane region" description="Helical" evidence="1">
    <location>
        <begin position="295"/>
        <end position="318"/>
    </location>
</feature>
<feature type="transmembrane region" description="Helical" evidence="1">
    <location>
        <begin position="12"/>
        <end position="38"/>
    </location>
</feature>
<feature type="transmembrane region" description="Helical" evidence="1">
    <location>
        <begin position="96"/>
        <end position="116"/>
    </location>
</feature>
<dbReference type="Proteomes" id="UP000007947">
    <property type="component" value="Chromosome"/>
</dbReference>
<proteinExistence type="predicted"/>
<gene>
    <name evidence="2" type="ordered locus">MLP_08840</name>
</gene>
<organism evidence="2 3">
    <name type="scientific">Microlunatus phosphovorus (strain ATCC 700054 / DSM 10555 / JCM 9379 / NBRC 101784 / NCIMB 13414 / VKM Ac-1990 / NM-1)</name>
    <dbReference type="NCBI Taxonomy" id="1032480"/>
    <lineage>
        <taxon>Bacteria</taxon>
        <taxon>Bacillati</taxon>
        <taxon>Actinomycetota</taxon>
        <taxon>Actinomycetes</taxon>
        <taxon>Propionibacteriales</taxon>
        <taxon>Propionibacteriaceae</taxon>
        <taxon>Microlunatus</taxon>
    </lineage>
</organism>
<dbReference type="EMBL" id="AP012204">
    <property type="protein sequence ID" value="BAK33898.1"/>
    <property type="molecule type" value="Genomic_DNA"/>
</dbReference>
<keyword evidence="1" id="KW-0472">Membrane</keyword>
<accession>F5XM19</accession>
<feature type="transmembrane region" description="Helical" evidence="1">
    <location>
        <begin position="153"/>
        <end position="169"/>
    </location>
</feature>
<feature type="transmembrane region" description="Helical" evidence="1">
    <location>
        <begin position="272"/>
        <end position="289"/>
    </location>
</feature>
<dbReference type="KEGG" id="mph:MLP_08840"/>
<reference evidence="2 3" key="1">
    <citation type="submission" date="2011-05" db="EMBL/GenBank/DDBJ databases">
        <title>Whole genome sequence of Microlunatus phosphovorus NM-1.</title>
        <authorList>
            <person name="Hosoyama A."/>
            <person name="Sasaki K."/>
            <person name="Harada T."/>
            <person name="Igarashi R."/>
            <person name="Kawakoshi A."/>
            <person name="Sasagawa M."/>
            <person name="Fukada J."/>
            <person name="Nakamura S."/>
            <person name="Katano Y."/>
            <person name="Hanada S."/>
            <person name="Kamagata Y."/>
            <person name="Nakamura N."/>
            <person name="Yamazaki S."/>
            <person name="Fujita N."/>
        </authorList>
    </citation>
    <scope>NUCLEOTIDE SEQUENCE [LARGE SCALE GENOMIC DNA]</scope>
    <source>
        <strain evidence="3">ATCC 700054 / DSM 10555 / JCM 9379 / NBRC 101784 / NCIMB 13414 / VKM Ac-1990 / NM-1</strain>
    </source>
</reference>
<feature type="transmembrane region" description="Helical" evidence="1">
    <location>
        <begin position="122"/>
        <end position="141"/>
    </location>
</feature>
<keyword evidence="1" id="KW-1133">Transmembrane helix</keyword>
<feature type="transmembrane region" description="Helical" evidence="1">
    <location>
        <begin position="241"/>
        <end position="260"/>
    </location>
</feature>
<dbReference type="AlphaFoldDB" id="F5XM19"/>
<feature type="transmembrane region" description="Helical" evidence="1">
    <location>
        <begin position="175"/>
        <end position="194"/>
    </location>
</feature>
<dbReference type="eggNOG" id="ENOG503267W">
    <property type="taxonomic scope" value="Bacteria"/>
</dbReference>
<dbReference type="HOGENOM" id="CLU_498572_0_0_11"/>
<feature type="transmembrane region" description="Helical" evidence="1">
    <location>
        <begin position="206"/>
        <end position="229"/>
    </location>
</feature>
<evidence type="ECO:0000313" key="2">
    <source>
        <dbReference type="EMBL" id="BAK33898.1"/>
    </source>
</evidence>
<name>F5XM19_MICPN</name>